<keyword evidence="2" id="KW-1185">Reference proteome</keyword>
<sequence>MTKLVKIEDMHCSTDNRGGNRKGAGRKPIGVTRKISLTLPQECWAEIERYCHRGDYSVSEILRSIIEDNLHKADLL</sequence>
<accession>A0A369BUA0</accession>
<protein>
    <recommendedName>
        <fullName evidence="3">Ribbon-helix-helix CopG family protein</fullName>
    </recommendedName>
</protein>
<dbReference type="OrthoDB" id="2898209at2"/>
<evidence type="ECO:0000313" key="1">
    <source>
        <dbReference type="EMBL" id="RCX23184.1"/>
    </source>
</evidence>
<dbReference type="EMBL" id="QPJW01000001">
    <property type="protein sequence ID" value="RCX23184.1"/>
    <property type="molecule type" value="Genomic_DNA"/>
</dbReference>
<dbReference type="Proteomes" id="UP000253090">
    <property type="component" value="Unassembled WGS sequence"/>
</dbReference>
<proteinExistence type="predicted"/>
<name>A0A369BUA0_9BACL</name>
<dbReference type="SUPFAM" id="SSF47598">
    <property type="entry name" value="Ribbon-helix-helix"/>
    <property type="match status" value="1"/>
</dbReference>
<reference evidence="1 2" key="1">
    <citation type="submission" date="2018-07" db="EMBL/GenBank/DDBJ databases">
        <title>Genomic Encyclopedia of Type Strains, Phase III (KMG-III): the genomes of soil and plant-associated and newly described type strains.</title>
        <authorList>
            <person name="Whitman W."/>
        </authorList>
    </citation>
    <scope>NUCLEOTIDE SEQUENCE [LARGE SCALE GENOMIC DNA]</scope>
    <source>
        <strain evidence="1 2">CECT 8333</strain>
    </source>
</reference>
<dbReference type="AlphaFoldDB" id="A0A369BUA0"/>
<organism evidence="1 2">
    <name type="scientific">Fontibacillus phaseoli</name>
    <dbReference type="NCBI Taxonomy" id="1416533"/>
    <lineage>
        <taxon>Bacteria</taxon>
        <taxon>Bacillati</taxon>
        <taxon>Bacillota</taxon>
        <taxon>Bacilli</taxon>
        <taxon>Bacillales</taxon>
        <taxon>Paenibacillaceae</taxon>
        <taxon>Fontibacillus</taxon>
    </lineage>
</organism>
<dbReference type="GO" id="GO:0006355">
    <property type="term" value="P:regulation of DNA-templated transcription"/>
    <property type="evidence" value="ECO:0007669"/>
    <property type="project" value="InterPro"/>
</dbReference>
<evidence type="ECO:0000313" key="2">
    <source>
        <dbReference type="Proteomes" id="UP000253090"/>
    </source>
</evidence>
<evidence type="ECO:0008006" key="3">
    <source>
        <dbReference type="Google" id="ProtNLM"/>
    </source>
</evidence>
<dbReference type="InterPro" id="IPR010985">
    <property type="entry name" value="Ribbon_hlx_hlx"/>
</dbReference>
<comment type="caution">
    <text evidence="1">The sequence shown here is derived from an EMBL/GenBank/DDBJ whole genome shotgun (WGS) entry which is preliminary data.</text>
</comment>
<gene>
    <name evidence="1" type="ORF">DFP94_101778</name>
</gene>